<dbReference type="EMBL" id="WUAV01000002">
    <property type="protein sequence ID" value="KAF1766796.1"/>
    <property type="molecule type" value="Genomic_DNA"/>
</dbReference>
<evidence type="ECO:0000256" key="1">
    <source>
        <dbReference type="ARBA" id="ARBA00022737"/>
    </source>
</evidence>
<comment type="caution">
    <text evidence="5">The sequence shown here is derived from an EMBL/GenBank/DDBJ whole genome shotgun (WGS) entry which is preliminary data.</text>
</comment>
<dbReference type="CTD" id="9804221"/>
<dbReference type="InterPro" id="IPR004088">
    <property type="entry name" value="KH_dom_type_1"/>
</dbReference>
<dbReference type="RefSeq" id="XP_053589971.1">
    <property type="nucleotide sequence ID" value="XM_053725777.1"/>
</dbReference>
<dbReference type="AlphaFoldDB" id="A0A6A5HJE1"/>
<dbReference type="KEGG" id="crq:GCK72_006754"/>
<dbReference type="Pfam" id="PF00013">
    <property type="entry name" value="KH_1"/>
    <property type="match status" value="4"/>
</dbReference>
<dbReference type="PANTHER" id="PTHR10288">
    <property type="entry name" value="KH DOMAIN CONTAINING RNA BINDING PROTEIN"/>
    <property type="match status" value="1"/>
</dbReference>
<dbReference type="InterPro" id="IPR004087">
    <property type="entry name" value="KH_dom"/>
</dbReference>
<dbReference type="PROSITE" id="PS50084">
    <property type="entry name" value="KH_TYPE_1"/>
    <property type="match status" value="4"/>
</dbReference>
<feature type="domain" description="K Homology" evidence="4">
    <location>
        <begin position="42"/>
        <end position="112"/>
    </location>
</feature>
<dbReference type="GO" id="GO:0003723">
    <property type="term" value="F:RNA binding"/>
    <property type="evidence" value="ECO:0007669"/>
    <property type="project" value="UniProtKB-UniRule"/>
</dbReference>
<gene>
    <name evidence="5" type="ORF">GCK72_006754</name>
</gene>
<proteinExistence type="predicted"/>
<evidence type="ECO:0000259" key="4">
    <source>
        <dbReference type="SMART" id="SM00322"/>
    </source>
</evidence>
<dbReference type="Gene3D" id="3.30.1370.10">
    <property type="entry name" value="K Homology domain, type 1"/>
    <property type="match status" value="4"/>
</dbReference>
<accession>A0A6A5HJE1</accession>
<keyword evidence="1" id="KW-0677">Repeat</keyword>
<sequence>MSYFEQRSSAKRAHDDYSDGSDESPKRWKQYSYPQGIEKQNAVIRIEHPIPENCAGLVIGRNGTEIMSISQISQCQLQVIVDLPINGYRMVEIVGTPENVECAKKCIDETISRAAVNRYSTDSSHSNISNYKITIPIPANKCGLVIGKGGETMRNLRALSNCFMLLSQDHNLANNTKSLMITGDQKAVEYAKKLVADVIANEYDSPATMVGNGSLATMSLLVKVPRSSVGKIIGVKGQSIKKIMDETKTKIQFMPDDDPSLMERSLMLMGKTSSVTVAAHLLKEIVDSTNPLKNTSVAVFYMSIPTSKVGLVIGRGGEVIKQINAESGAHCELSRETGKDPHEKTFVIRGSDVQVEHAKHLICMKVGDIPPNTPFVPRTAQQPQVQMQQPYPLQHQYQYPMQYQQPMSIRSDLPQYLQPHFPPVCTQQNYSTLYNQPSALWHSQM</sequence>
<feature type="domain" description="K Homology" evidence="4">
    <location>
        <begin position="296"/>
        <end position="367"/>
    </location>
</feature>
<dbReference type="Proteomes" id="UP000483820">
    <property type="component" value="Chromosome II"/>
</dbReference>
<feature type="region of interest" description="Disordered" evidence="3">
    <location>
        <begin position="1"/>
        <end position="30"/>
    </location>
</feature>
<protein>
    <recommendedName>
        <fullName evidence="4">K Homology domain-containing protein</fullName>
    </recommendedName>
</protein>
<dbReference type="GeneID" id="9804221"/>
<keyword evidence="2" id="KW-0694">RNA-binding</keyword>
<evidence type="ECO:0000256" key="2">
    <source>
        <dbReference type="PROSITE-ProRule" id="PRU00117"/>
    </source>
</evidence>
<dbReference type="SMART" id="SM00322">
    <property type="entry name" value="KH"/>
    <property type="match status" value="4"/>
</dbReference>
<evidence type="ECO:0000256" key="3">
    <source>
        <dbReference type="SAM" id="MobiDB-lite"/>
    </source>
</evidence>
<feature type="domain" description="K Homology" evidence="4">
    <location>
        <begin position="216"/>
        <end position="287"/>
    </location>
</feature>
<evidence type="ECO:0000313" key="6">
    <source>
        <dbReference type="Proteomes" id="UP000483820"/>
    </source>
</evidence>
<reference evidence="5 6" key="1">
    <citation type="submission" date="2019-12" db="EMBL/GenBank/DDBJ databases">
        <title>Chromosome-level assembly of the Caenorhabditis remanei genome.</title>
        <authorList>
            <person name="Teterina A.A."/>
            <person name="Willis J.H."/>
            <person name="Phillips P.C."/>
        </authorList>
    </citation>
    <scope>NUCLEOTIDE SEQUENCE [LARGE SCALE GENOMIC DNA]</scope>
    <source>
        <strain evidence="5 6">PX506</strain>
        <tissue evidence="5">Whole organism</tissue>
    </source>
</reference>
<organism evidence="5 6">
    <name type="scientific">Caenorhabditis remanei</name>
    <name type="common">Caenorhabditis vulgaris</name>
    <dbReference type="NCBI Taxonomy" id="31234"/>
    <lineage>
        <taxon>Eukaryota</taxon>
        <taxon>Metazoa</taxon>
        <taxon>Ecdysozoa</taxon>
        <taxon>Nematoda</taxon>
        <taxon>Chromadorea</taxon>
        <taxon>Rhabditida</taxon>
        <taxon>Rhabditina</taxon>
        <taxon>Rhabditomorpha</taxon>
        <taxon>Rhabditoidea</taxon>
        <taxon>Rhabditidae</taxon>
        <taxon>Peloderinae</taxon>
        <taxon>Caenorhabditis</taxon>
    </lineage>
</organism>
<evidence type="ECO:0000313" key="5">
    <source>
        <dbReference type="EMBL" id="KAF1766796.1"/>
    </source>
</evidence>
<feature type="domain" description="K Homology" evidence="4">
    <location>
        <begin position="129"/>
        <end position="200"/>
    </location>
</feature>
<dbReference type="SUPFAM" id="SSF54791">
    <property type="entry name" value="Eukaryotic type KH-domain (KH-domain type I)"/>
    <property type="match status" value="4"/>
</dbReference>
<name>A0A6A5HJE1_CAERE</name>
<dbReference type="CDD" id="cd00105">
    <property type="entry name" value="KH-I"/>
    <property type="match status" value="1"/>
</dbReference>
<dbReference type="InterPro" id="IPR036612">
    <property type="entry name" value="KH_dom_type_1_sf"/>
</dbReference>